<dbReference type="EMBL" id="DTLB01000023">
    <property type="protein sequence ID" value="HFW32174.1"/>
    <property type="molecule type" value="Genomic_DNA"/>
</dbReference>
<proteinExistence type="predicted"/>
<dbReference type="AlphaFoldDB" id="A0A7C3M981"/>
<name>A0A7C3M981_ARCFL</name>
<organism evidence="2">
    <name type="scientific">Archaeoglobus fulgidus</name>
    <dbReference type="NCBI Taxonomy" id="2234"/>
    <lineage>
        <taxon>Archaea</taxon>
        <taxon>Methanobacteriati</taxon>
        <taxon>Methanobacteriota</taxon>
        <taxon>Archaeoglobi</taxon>
        <taxon>Archaeoglobales</taxon>
        <taxon>Archaeoglobaceae</taxon>
        <taxon>Archaeoglobus</taxon>
    </lineage>
</organism>
<comment type="caution">
    <text evidence="2">The sequence shown here is derived from an EMBL/GenBank/DDBJ whole genome shotgun (WGS) entry which is preliminary data.</text>
</comment>
<gene>
    <name evidence="1" type="ORF">ENN70_08965</name>
    <name evidence="2" type="ORF">ENW66_04380</name>
</gene>
<sequence length="111" mass="12625">MEAEYAYIEGDKIKGNSKVAISYLEAIKEIVETLEIKELVFQTESYSGVLLSDPVMIFVKVSENISAAKVQARKILRELGYIKKANLEEAFELAEKIESMSFEEVVKMLRK</sequence>
<evidence type="ECO:0000313" key="1">
    <source>
        <dbReference type="EMBL" id="HET22156.1"/>
    </source>
</evidence>
<dbReference type="EMBL" id="DSCQ01000118">
    <property type="protein sequence ID" value="HET22156.1"/>
    <property type="molecule type" value="Genomic_DNA"/>
</dbReference>
<protein>
    <submittedName>
        <fullName evidence="2">Uncharacterized protein</fullName>
    </submittedName>
</protein>
<reference evidence="2" key="1">
    <citation type="journal article" date="2020" name="mSystems">
        <title>Genome- and Community-Level Interaction Insights into Carbon Utilization and Element Cycling Functions of Hydrothermarchaeota in Hydrothermal Sediment.</title>
        <authorList>
            <person name="Zhou Z."/>
            <person name="Liu Y."/>
            <person name="Xu W."/>
            <person name="Pan J."/>
            <person name="Luo Z.H."/>
            <person name="Li M."/>
        </authorList>
    </citation>
    <scope>NUCLEOTIDE SEQUENCE [LARGE SCALE GENOMIC DNA]</scope>
    <source>
        <strain evidence="1">SpSt-12</strain>
        <strain evidence="2">SpSt-87</strain>
    </source>
</reference>
<accession>A0A7C3M981</accession>
<evidence type="ECO:0000313" key="2">
    <source>
        <dbReference type="EMBL" id="HFW32174.1"/>
    </source>
</evidence>